<evidence type="ECO:0000256" key="2">
    <source>
        <dbReference type="ARBA" id="ARBA00022553"/>
    </source>
</evidence>
<keyword evidence="4 10" id="KW-0479">Metal-binding</keyword>
<dbReference type="InterPro" id="IPR050134">
    <property type="entry name" value="NAD-dep_sirtuin_deacylases"/>
</dbReference>
<comment type="cofactor">
    <cofactor evidence="1">
        <name>Zn(2+)</name>
        <dbReference type="ChEBI" id="CHEBI:29105"/>
    </cofactor>
</comment>
<dbReference type="InterPro" id="IPR029035">
    <property type="entry name" value="DHS-like_NAD/FAD-binding_dom"/>
</dbReference>
<dbReference type="eggNOG" id="KOG1905">
    <property type="taxonomic scope" value="Eukaryota"/>
</dbReference>
<evidence type="ECO:0000313" key="12">
    <source>
        <dbReference type="EnsemblProtists" id="EOD35780"/>
    </source>
</evidence>
<dbReference type="InterPro" id="IPR026590">
    <property type="entry name" value="Ssirtuin_cat_dom"/>
</dbReference>
<keyword evidence="6" id="KW-0520">NAD</keyword>
<feature type="binding site" evidence="10">
    <location>
        <position position="212"/>
    </location>
    <ligand>
        <name>Zn(2+)</name>
        <dbReference type="ChEBI" id="CHEBI:29105"/>
    </ligand>
</feature>
<dbReference type="GeneID" id="17281050"/>
<sequence length="329" mass="35356">MRVAVRWAASLPSTGAATGLAVAWKGWSGQSARCDSIQILGAAQGSQRNILAPVQSQRNILAPVQRHLNVMDASSSDSATASDSVFASAEFQEYEREFRQYCADNLRSHNPQTDFDSIRRDSAEDLAAKLAVLSQWWRSAAHVAGKLALVATTNDDSLHGKAGLPKHALVELHGNLFVEECAQCGARYERPFKVRTATGLFEHATGRPCEKCGGPLRDNLVNFGNTFEHVPSMEAEHDRAWVAMLKADLVVVLGSSLSVPTACELPEECIPPREAKPAGGRLVIVSFQNTPKDPLAALHIFAPCDDVMAAVEAALLPAAPTPERLGVDA</sequence>
<feature type="binding site" evidence="10">
    <location>
        <position position="184"/>
    </location>
    <ligand>
        <name>Zn(2+)</name>
        <dbReference type="ChEBI" id="CHEBI:29105"/>
    </ligand>
</feature>
<feature type="binding site" evidence="10">
    <location>
        <position position="209"/>
    </location>
    <ligand>
        <name>Zn(2+)</name>
        <dbReference type="ChEBI" id="CHEBI:29105"/>
    </ligand>
</feature>
<evidence type="ECO:0000256" key="3">
    <source>
        <dbReference type="ARBA" id="ARBA00022679"/>
    </source>
</evidence>
<dbReference type="SUPFAM" id="SSF52467">
    <property type="entry name" value="DHS-like NAD/FAD-binding domain"/>
    <property type="match status" value="1"/>
</dbReference>
<dbReference type="PaxDb" id="2903-EOD35780"/>
<feature type="active site" description="Proton acceptor" evidence="10">
    <location>
        <position position="173"/>
    </location>
</feature>
<dbReference type="KEGG" id="ehx:EMIHUDRAFT_455283"/>
<keyword evidence="13" id="KW-1185">Reference proteome</keyword>
<dbReference type="GO" id="GO:0005634">
    <property type="term" value="C:nucleus"/>
    <property type="evidence" value="ECO:0007669"/>
    <property type="project" value="TreeGrafter"/>
</dbReference>
<protein>
    <recommendedName>
        <fullName evidence="9">Regulatory protein SIR2 homolog 7</fullName>
    </recommendedName>
    <alternativeName>
        <fullName evidence="8">SIR2-like protein 7</fullName>
    </alternativeName>
</protein>
<feature type="binding site" evidence="10">
    <location>
        <position position="181"/>
    </location>
    <ligand>
        <name>Zn(2+)</name>
        <dbReference type="ChEBI" id="CHEBI:29105"/>
    </ligand>
</feature>
<dbReference type="RefSeq" id="XP_005788209.1">
    <property type="nucleotide sequence ID" value="XM_005788152.1"/>
</dbReference>
<dbReference type="PANTHER" id="PTHR11085:SF1">
    <property type="entry name" value="NAD-DEPENDENT PROTEIN DEACETYLASE SIRTUIN-7"/>
    <property type="match status" value="1"/>
</dbReference>
<dbReference type="EnsemblProtists" id="EOD35780">
    <property type="protein sequence ID" value="EOD35780"/>
    <property type="gene ID" value="EMIHUDRAFT_455283"/>
</dbReference>
<keyword evidence="2" id="KW-0597">Phosphoprotein</keyword>
<dbReference type="AlphaFoldDB" id="A0A0D3KJ45"/>
<proteinExistence type="inferred from homology"/>
<dbReference type="GO" id="GO:0046872">
    <property type="term" value="F:metal ion binding"/>
    <property type="evidence" value="ECO:0007669"/>
    <property type="project" value="UniProtKB-KW"/>
</dbReference>
<dbReference type="Gene3D" id="3.40.50.1220">
    <property type="entry name" value="TPP-binding domain"/>
    <property type="match status" value="1"/>
</dbReference>
<name>A0A0D3KJ45_EMIH1</name>
<reference evidence="13" key="1">
    <citation type="journal article" date="2013" name="Nature">
        <title>Pan genome of the phytoplankton Emiliania underpins its global distribution.</title>
        <authorList>
            <person name="Read B.A."/>
            <person name="Kegel J."/>
            <person name="Klute M.J."/>
            <person name="Kuo A."/>
            <person name="Lefebvre S.C."/>
            <person name="Maumus F."/>
            <person name="Mayer C."/>
            <person name="Miller J."/>
            <person name="Monier A."/>
            <person name="Salamov A."/>
            <person name="Young J."/>
            <person name="Aguilar M."/>
            <person name="Claverie J.M."/>
            <person name="Frickenhaus S."/>
            <person name="Gonzalez K."/>
            <person name="Herman E.K."/>
            <person name="Lin Y.C."/>
            <person name="Napier J."/>
            <person name="Ogata H."/>
            <person name="Sarno A.F."/>
            <person name="Shmutz J."/>
            <person name="Schroeder D."/>
            <person name="de Vargas C."/>
            <person name="Verret F."/>
            <person name="von Dassow P."/>
            <person name="Valentin K."/>
            <person name="Van de Peer Y."/>
            <person name="Wheeler G."/>
            <person name="Dacks J.B."/>
            <person name="Delwiche C.F."/>
            <person name="Dyhrman S.T."/>
            <person name="Glockner G."/>
            <person name="John U."/>
            <person name="Richards T."/>
            <person name="Worden A.Z."/>
            <person name="Zhang X."/>
            <person name="Grigoriev I.V."/>
            <person name="Allen A.E."/>
            <person name="Bidle K."/>
            <person name="Borodovsky M."/>
            <person name="Bowler C."/>
            <person name="Brownlee C."/>
            <person name="Cock J.M."/>
            <person name="Elias M."/>
            <person name="Gladyshev V.N."/>
            <person name="Groth M."/>
            <person name="Guda C."/>
            <person name="Hadaegh A."/>
            <person name="Iglesias-Rodriguez M.D."/>
            <person name="Jenkins J."/>
            <person name="Jones B.M."/>
            <person name="Lawson T."/>
            <person name="Leese F."/>
            <person name="Lindquist E."/>
            <person name="Lobanov A."/>
            <person name="Lomsadze A."/>
            <person name="Malik S.B."/>
            <person name="Marsh M.E."/>
            <person name="Mackinder L."/>
            <person name="Mock T."/>
            <person name="Mueller-Roeber B."/>
            <person name="Pagarete A."/>
            <person name="Parker M."/>
            <person name="Probert I."/>
            <person name="Quesneville H."/>
            <person name="Raines C."/>
            <person name="Rensing S.A."/>
            <person name="Riano-Pachon D.M."/>
            <person name="Richier S."/>
            <person name="Rokitta S."/>
            <person name="Shiraiwa Y."/>
            <person name="Soanes D.M."/>
            <person name="van der Giezen M."/>
            <person name="Wahlund T.M."/>
            <person name="Williams B."/>
            <person name="Wilson W."/>
            <person name="Wolfe G."/>
            <person name="Wurch L.L."/>
        </authorList>
    </citation>
    <scope>NUCLEOTIDE SEQUENCE</scope>
</reference>
<dbReference type="Pfam" id="PF02146">
    <property type="entry name" value="SIR2"/>
    <property type="match status" value="1"/>
</dbReference>
<evidence type="ECO:0000259" key="11">
    <source>
        <dbReference type="PROSITE" id="PS50305"/>
    </source>
</evidence>
<reference evidence="12" key="2">
    <citation type="submission" date="2024-10" db="UniProtKB">
        <authorList>
            <consortium name="EnsemblProtists"/>
        </authorList>
    </citation>
    <scope>IDENTIFICATION</scope>
</reference>
<dbReference type="HOGENOM" id="CLU_845762_0_0_1"/>
<dbReference type="GO" id="GO:0017136">
    <property type="term" value="F:histone deacetylase activity, NAD-dependent"/>
    <property type="evidence" value="ECO:0007669"/>
    <property type="project" value="TreeGrafter"/>
</dbReference>
<evidence type="ECO:0000256" key="8">
    <source>
        <dbReference type="ARBA" id="ARBA00041832"/>
    </source>
</evidence>
<dbReference type="InterPro" id="IPR026591">
    <property type="entry name" value="Sirtuin_cat_small_dom_sf"/>
</dbReference>
<dbReference type="Gene3D" id="3.30.1600.10">
    <property type="entry name" value="SIR2/SIRT2 'Small Domain"/>
    <property type="match status" value="1"/>
</dbReference>
<evidence type="ECO:0000313" key="13">
    <source>
        <dbReference type="Proteomes" id="UP000013827"/>
    </source>
</evidence>
<dbReference type="PROSITE" id="PS50305">
    <property type="entry name" value="SIRTUIN"/>
    <property type="match status" value="1"/>
</dbReference>
<keyword evidence="3" id="KW-0808">Transferase</keyword>
<dbReference type="GO" id="GO:0070403">
    <property type="term" value="F:NAD+ binding"/>
    <property type="evidence" value="ECO:0007669"/>
    <property type="project" value="InterPro"/>
</dbReference>
<keyword evidence="5 10" id="KW-0862">Zinc</keyword>
<evidence type="ECO:0000256" key="1">
    <source>
        <dbReference type="ARBA" id="ARBA00001947"/>
    </source>
</evidence>
<feature type="domain" description="Deacetylase sirtuin-type" evidence="11">
    <location>
        <begin position="1"/>
        <end position="319"/>
    </location>
</feature>
<dbReference type="Proteomes" id="UP000013827">
    <property type="component" value="Unassembled WGS sequence"/>
</dbReference>
<evidence type="ECO:0000256" key="9">
    <source>
        <dbReference type="ARBA" id="ARBA00043038"/>
    </source>
</evidence>
<dbReference type="InterPro" id="IPR003000">
    <property type="entry name" value="Sirtuin"/>
</dbReference>
<accession>A0A0D3KJ45</accession>
<evidence type="ECO:0000256" key="10">
    <source>
        <dbReference type="PROSITE-ProRule" id="PRU00236"/>
    </source>
</evidence>
<comment type="similarity">
    <text evidence="7">Belongs to the sirtuin family. Class IV subfamily.</text>
</comment>
<evidence type="ECO:0000256" key="4">
    <source>
        <dbReference type="ARBA" id="ARBA00022723"/>
    </source>
</evidence>
<dbReference type="STRING" id="2903.R1F9V4"/>
<dbReference type="PANTHER" id="PTHR11085">
    <property type="entry name" value="NAD-DEPENDENT PROTEIN DEACYLASE SIRTUIN-5, MITOCHONDRIAL-RELATED"/>
    <property type="match status" value="1"/>
</dbReference>
<evidence type="ECO:0000256" key="6">
    <source>
        <dbReference type="ARBA" id="ARBA00023027"/>
    </source>
</evidence>
<evidence type="ECO:0000256" key="7">
    <source>
        <dbReference type="ARBA" id="ARBA00038170"/>
    </source>
</evidence>
<evidence type="ECO:0000256" key="5">
    <source>
        <dbReference type="ARBA" id="ARBA00022833"/>
    </source>
</evidence>
<organism evidence="12 13">
    <name type="scientific">Emiliania huxleyi (strain CCMP1516)</name>
    <dbReference type="NCBI Taxonomy" id="280463"/>
    <lineage>
        <taxon>Eukaryota</taxon>
        <taxon>Haptista</taxon>
        <taxon>Haptophyta</taxon>
        <taxon>Prymnesiophyceae</taxon>
        <taxon>Isochrysidales</taxon>
        <taxon>Noelaerhabdaceae</taxon>
        <taxon>Emiliania</taxon>
    </lineage>
</organism>